<dbReference type="OrthoDB" id="6630285at2"/>
<keyword evidence="2" id="KW-0378">Hydrolase</keyword>
<dbReference type="Pfam" id="PF12697">
    <property type="entry name" value="Abhydrolase_6"/>
    <property type="match status" value="1"/>
</dbReference>
<keyword evidence="2" id="KW-0012">Acyltransferase</keyword>
<accession>A0A3M4LMT4</accession>
<evidence type="ECO:0000313" key="3">
    <source>
        <dbReference type="Proteomes" id="UP000277236"/>
    </source>
</evidence>
<dbReference type="AlphaFoldDB" id="A0A3M4LMT4"/>
<reference evidence="2 3" key="1">
    <citation type="submission" date="2018-08" db="EMBL/GenBank/DDBJ databases">
        <title>Recombination of ecologically and evolutionarily significant loci maintains genetic cohesion in the Pseudomonas syringae species complex.</title>
        <authorList>
            <person name="Dillon M."/>
            <person name="Thakur S."/>
            <person name="Almeida R.N.D."/>
            <person name="Weir B.S."/>
            <person name="Guttman D.S."/>
        </authorList>
    </citation>
    <scope>NUCLEOTIDE SEQUENCE [LARGE SCALE GENOMIC DNA]</scope>
    <source>
        <strain evidence="2 3">ICMP 3353</strain>
    </source>
</reference>
<dbReference type="GO" id="GO:0016746">
    <property type="term" value="F:acyltransferase activity"/>
    <property type="evidence" value="ECO:0007669"/>
    <property type="project" value="UniProtKB-KW"/>
</dbReference>
<gene>
    <name evidence="2" type="ORF">ALQ04_02286</name>
</gene>
<dbReference type="InterPro" id="IPR000073">
    <property type="entry name" value="AB_hydrolase_1"/>
</dbReference>
<organism evidence="2 3">
    <name type="scientific">Pseudomonas cichorii</name>
    <dbReference type="NCBI Taxonomy" id="36746"/>
    <lineage>
        <taxon>Bacteria</taxon>
        <taxon>Pseudomonadati</taxon>
        <taxon>Pseudomonadota</taxon>
        <taxon>Gammaproteobacteria</taxon>
        <taxon>Pseudomonadales</taxon>
        <taxon>Pseudomonadaceae</taxon>
        <taxon>Pseudomonas</taxon>
    </lineage>
</organism>
<proteinExistence type="predicted"/>
<keyword evidence="2" id="KW-0808">Transferase</keyword>
<dbReference type="Proteomes" id="UP000277236">
    <property type="component" value="Unassembled WGS sequence"/>
</dbReference>
<dbReference type="SUPFAM" id="SSF53474">
    <property type="entry name" value="alpha/beta-Hydrolases"/>
    <property type="match status" value="1"/>
</dbReference>
<comment type="caution">
    <text evidence="2">The sequence shown here is derived from an EMBL/GenBank/DDBJ whole genome shotgun (WGS) entry which is preliminary data.</text>
</comment>
<dbReference type="EMBL" id="RBRE01000076">
    <property type="protein sequence ID" value="RMQ42792.1"/>
    <property type="molecule type" value="Genomic_DNA"/>
</dbReference>
<dbReference type="Gene3D" id="3.40.50.1820">
    <property type="entry name" value="alpha/beta hydrolase"/>
    <property type="match status" value="1"/>
</dbReference>
<name>A0A3M4LMT4_PSECI</name>
<feature type="domain" description="AB hydrolase-1" evidence="1">
    <location>
        <begin position="56"/>
        <end position="275"/>
    </location>
</feature>
<sequence>MINLSAFSLDSRIQSRLQFNETPAGPACYFSQAFEGYELEGRILSSLAAPTTMPRVLAIHGARSDYSKLNGLLYPLQASGVASLSFSLGGHNTTTDIELANTCLARNLEEALHFANCLGPTFDTVIGHSLGGALALKVAEAHRARVRKIVLVCPALYADAAYQQPFGQPFKSAISVPYNFLDSSSLAFLREFEGELMLVIGELDGLQSTAFGGVAGTSAGTVKVASGTTAERVINSAIPYEVIDAIEKNLTPRQFRKHVLPDCDHAVSAWLRQHPQQARELALEIARFINTQAH</sequence>
<dbReference type="RefSeq" id="WP_122317466.1">
    <property type="nucleotide sequence ID" value="NZ_RBRE01000076.1"/>
</dbReference>
<evidence type="ECO:0000313" key="2">
    <source>
        <dbReference type="EMBL" id="RMQ42792.1"/>
    </source>
</evidence>
<protein>
    <submittedName>
        <fullName evidence="2">Putative hydrolase or acyltransferase of alpha/beta superfamily</fullName>
    </submittedName>
</protein>
<dbReference type="InterPro" id="IPR029058">
    <property type="entry name" value="AB_hydrolase_fold"/>
</dbReference>
<dbReference type="GO" id="GO:0016787">
    <property type="term" value="F:hydrolase activity"/>
    <property type="evidence" value="ECO:0007669"/>
    <property type="project" value="UniProtKB-KW"/>
</dbReference>
<evidence type="ECO:0000259" key="1">
    <source>
        <dbReference type="Pfam" id="PF12697"/>
    </source>
</evidence>